<comment type="caution">
    <text evidence="7">The sequence shown here is derived from an EMBL/GenBank/DDBJ whole genome shotgun (WGS) entry which is preliminary data.</text>
</comment>
<dbReference type="PANTHER" id="PTHR30474">
    <property type="entry name" value="CELL CYCLE PROTEIN"/>
    <property type="match status" value="1"/>
</dbReference>
<feature type="transmembrane region" description="Helical" evidence="6">
    <location>
        <begin position="406"/>
        <end position="428"/>
    </location>
</feature>
<feature type="transmembrane region" description="Helical" evidence="6">
    <location>
        <begin position="153"/>
        <end position="171"/>
    </location>
</feature>
<feature type="transmembrane region" description="Helical" evidence="6">
    <location>
        <begin position="277"/>
        <end position="298"/>
    </location>
</feature>
<dbReference type="EMBL" id="BNJF01000001">
    <property type="protein sequence ID" value="GHO45210.1"/>
    <property type="molecule type" value="Genomic_DNA"/>
</dbReference>
<dbReference type="PANTHER" id="PTHR30474:SF3">
    <property type="entry name" value="PEPTIDOGLYCAN GLYCOSYLTRANSFERASE RODA"/>
    <property type="match status" value="1"/>
</dbReference>
<comment type="subcellular location">
    <subcellularLocation>
        <location evidence="1">Membrane</location>
        <topology evidence="1">Multi-pass membrane protein</topology>
    </subcellularLocation>
</comment>
<reference evidence="7" key="1">
    <citation type="submission" date="2020-10" db="EMBL/GenBank/DDBJ databases">
        <title>Taxonomic study of unclassified bacteria belonging to the class Ktedonobacteria.</title>
        <authorList>
            <person name="Yabe S."/>
            <person name="Wang C.M."/>
            <person name="Zheng Y."/>
            <person name="Sakai Y."/>
            <person name="Cavaletti L."/>
            <person name="Monciardini P."/>
            <person name="Donadio S."/>
        </authorList>
    </citation>
    <scope>NUCLEOTIDE SEQUENCE</scope>
    <source>
        <strain evidence="7">SOSP1-1</strain>
    </source>
</reference>
<feature type="transmembrane region" description="Helical" evidence="6">
    <location>
        <begin position="61"/>
        <end position="82"/>
    </location>
</feature>
<dbReference type="GO" id="GO:0005886">
    <property type="term" value="C:plasma membrane"/>
    <property type="evidence" value="ECO:0007669"/>
    <property type="project" value="TreeGrafter"/>
</dbReference>
<keyword evidence="3" id="KW-0133">Cell shape</keyword>
<evidence type="ECO:0000256" key="5">
    <source>
        <dbReference type="ARBA" id="ARBA00023136"/>
    </source>
</evidence>
<proteinExistence type="predicted"/>
<evidence type="ECO:0000256" key="1">
    <source>
        <dbReference type="ARBA" id="ARBA00004141"/>
    </source>
</evidence>
<keyword evidence="5 6" id="KW-0472">Membrane</keyword>
<feature type="transmembrane region" description="Helical" evidence="6">
    <location>
        <begin position="374"/>
        <end position="394"/>
    </location>
</feature>
<keyword evidence="8" id="KW-1185">Reference proteome</keyword>
<evidence type="ECO:0000313" key="8">
    <source>
        <dbReference type="Proteomes" id="UP000612362"/>
    </source>
</evidence>
<keyword evidence="2 6" id="KW-0812">Transmembrane</keyword>
<dbReference type="GO" id="GO:0008360">
    <property type="term" value="P:regulation of cell shape"/>
    <property type="evidence" value="ECO:0007669"/>
    <property type="project" value="UniProtKB-KW"/>
</dbReference>
<dbReference type="Pfam" id="PF01098">
    <property type="entry name" value="FTSW_RODA_SPOVE"/>
    <property type="match status" value="1"/>
</dbReference>
<gene>
    <name evidence="7" type="ORF">KSX_33730</name>
</gene>
<feature type="transmembrane region" description="Helical" evidence="6">
    <location>
        <begin position="123"/>
        <end position="141"/>
    </location>
</feature>
<feature type="transmembrane region" description="Helical" evidence="6">
    <location>
        <begin position="89"/>
        <end position="108"/>
    </location>
</feature>
<evidence type="ECO:0000256" key="4">
    <source>
        <dbReference type="ARBA" id="ARBA00022989"/>
    </source>
</evidence>
<feature type="transmembrane region" description="Helical" evidence="6">
    <location>
        <begin position="191"/>
        <end position="208"/>
    </location>
</feature>
<protein>
    <submittedName>
        <fullName evidence="7">Cell cycle protein</fullName>
    </submittedName>
</protein>
<evidence type="ECO:0000256" key="6">
    <source>
        <dbReference type="SAM" id="Phobius"/>
    </source>
</evidence>
<dbReference type="GO" id="GO:0015648">
    <property type="term" value="F:lipid-linked peptidoglycan transporter activity"/>
    <property type="evidence" value="ECO:0007669"/>
    <property type="project" value="TreeGrafter"/>
</dbReference>
<accession>A0A8J3I1S3</accession>
<dbReference type="GO" id="GO:0032153">
    <property type="term" value="C:cell division site"/>
    <property type="evidence" value="ECO:0007669"/>
    <property type="project" value="TreeGrafter"/>
</dbReference>
<evidence type="ECO:0000256" key="3">
    <source>
        <dbReference type="ARBA" id="ARBA00022960"/>
    </source>
</evidence>
<keyword evidence="4 6" id="KW-1133">Transmembrane helix</keyword>
<dbReference type="AlphaFoldDB" id="A0A8J3I1S3"/>
<organism evidence="7 8">
    <name type="scientific">Ktedonospora formicarum</name>
    <dbReference type="NCBI Taxonomy" id="2778364"/>
    <lineage>
        <taxon>Bacteria</taxon>
        <taxon>Bacillati</taxon>
        <taxon>Chloroflexota</taxon>
        <taxon>Ktedonobacteria</taxon>
        <taxon>Ktedonobacterales</taxon>
        <taxon>Ktedonobacteraceae</taxon>
        <taxon>Ktedonospora</taxon>
    </lineage>
</organism>
<name>A0A8J3I1S3_9CHLR</name>
<feature type="transmembrane region" description="Helical" evidence="6">
    <location>
        <begin position="440"/>
        <end position="459"/>
    </location>
</feature>
<sequence length="473" mass="50786">MASTSPGRLSGYRWKELSLLIIPSAIMLLIMTQLLLANSIKTDALNSNTNFSTKELPPIQGLIPVLGLIAALIVVHLVFNIFFRKADQVLLPLVGLLSGIGVLFATRVGPDLPIPIDSLGSRQLMWVVIGMGLCCITLAVLRNVNWLGRYKYSWALVSFVLALPALINGILSHGGGPTRDSLGVGGTGLQPSELLKITLVIFFAAYLNDNRDILAKGYLRLGKLRLPPLRQLGPLLTMLGLALMIFLIAKDLGLALLIYSTFLSLTYLASGRLTYVLVALGAFVVLGFIGFALLPSYVRDRFAVVSFDVVGWRTWTQQQIDFADGPGYQIMQGLVGLSSGGLFGAGFGLGHPAGKFFIPVVESDLMFSGLGEELGLIGLFAILGLYLLVIHRGYRIAMEATEPFQQLLAAGLTTIFAVQTLVIIAGNLKLMPLTGIPLPFLSQGGSSVIANFIIVGILLRISHNTAVERDGGQ</sequence>
<evidence type="ECO:0000313" key="7">
    <source>
        <dbReference type="EMBL" id="GHO45210.1"/>
    </source>
</evidence>
<dbReference type="Proteomes" id="UP000612362">
    <property type="component" value="Unassembled WGS sequence"/>
</dbReference>
<dbReference type="InterPro" id="IPR001182">
    <property type="entry name" value="FtsW/RodA"/>
</dbReference>
<dbReference type="RefSeq" id="WP_220194558.1">
    <property type="nucleotide sequence ID" value="NZ_BNJF01000001.1"/>
</dbReference>
<evidence type="ECO:0000256" key="2">
    <source>
        <dbReference type="ARBA" id="ARBA00022692"/>
    </source>
</evidence>
<dbReference type="GO" id="GO:0051301">
    <property type="term" value="P:cell division"/>
    <property type="evidence" value="ECO:0007669"/>
    <property type="project" value="InterPro"/>
</dbReference>